<reference evidence="4 5" key="1">
    <citation type="journal article" date="2024" name="G3 (Bethesda)">
        <title>Genome assembly of Hibiscus sabdariffa L. provides insights into metabolisms of medicinal natural products.</title>
        <authorList>
            <person name="Kim T."/>
        </authorList>
    </citation>
    <scope>NUCLEOTIDE SEQUENCE [LARGE SCALE GENOMIC DNA]</scope>
    <source>
        <strain evidence="4">TK-2024</strain>
        <tissue evidence="4">Old leaves</tissue>
    </source>
</reference>
<dbReference type="PANTHER" id="PTHR11926:SF986">
    <property type="entry name" value="UDP-GLYCOSYLTRANSFERASE 84A1"/>
    <property type="match status" value="1"/>
</dbReference>
<evidence type="ECO:0000313" key="5">
    <source>
        <dbReference type="Proteomes" id="UP001472677"/>
    </source>
</evidence>
<gene>
    <name evidence="4" type="ORF">V6N12_012098</name>
</gene>
<accession>A0ABR2CH49</accession>
<dbReference type="PANTHER" id="PTHR11926">
    <property type="entry name" value="GLUCOSYL/GLUCURONOSYL TRANSFERASES"/>
    <property type="match status" value="1"/>
</dbReference>
<proteinExistence type="inferred from homology"/>
<evidence type="ECO:0000256" key="2">
    <source>
        <dbReference type="ARBA" id="ARBA00022676"/>
    </source>
</evidence>
<evidence type="ECO:0000313" key="4">
    <source>
        <dbReference type="EMBL" id="KAK8518858.1"/>
    </source>
</evidence>
<evidence type="ECO:0000256" key="3">
    <source>
        <dbReference type="ARBA" id="ARBA00022679"/>
    </source>
</evidence>
<dbReference type="InterPro" id="IPR002213">
    <property type="entry name" value="UDP_glucos_trans"/>
</dbReference>
<comment type="similarity">
    <text evidence="1">Belongs to the UDP-glycosyltransferase family.</text>
</comment>
<dbReference type="Pfam" id="PF00201">
    <property type="entry name" value="UDPGT"/>
    <property type="match status" value="1"/>
</dbReference>
<dbReference type="SUPFAM" id="SSF53756">
    <property type="entry name" value="UDP-Glycosyltransferase/glycogen phosphorylase"/>
    <property type="match status" value="1"/>
</dbReference>
<evidence type="ECO:0000256" key="1">
    <source>
        <dbReference type="ARBA" id="ARBA00009995"/>
    </source>
</evidence>
<keyword evidence="5" id="KW-1185">Reference proteome</keyword>
<keyword evidence="2" id="KW-0328">Glycosyltransferase</keyword>
<keyword evidence="3" id="KW-0808">Transferase</keyword>
<organism evidence="4 5">
    <name type="scientific">Hibiscus sabdariffa</name>
    <name type="common">roselle</name>
    <dbReference type="NCBI Taxonomy" id="183260"/>
    <lineage>
        <taxon>Eukaryota</taxon>
        <taxon>Viridiplantae</taxon>
        <taxon>Streptophyta</taxon>
        <taxon>Embryophyta</taxon>
        <taxon>Tracheophyta</taxon>
        <taxon>Spermatophyta</taxon>
        <taxon>Magnoliopsida</taxon>
        <taxon>eudicotyledons</taxon>
        <taxon>Gunneridae</taxon>
        <taxon>Pentapetalae</taxon>
        <taxon>rosids</taxon>
        <taxon>malvids</taxon>
        <taxon>Malvales</taxon>
        <taxon>Malvaceae</taxon>
        <taxon>Malvoideae</taxon>
        <taxon>Hibiscus</taxon>
    </lineage>
</organism>
<protein>
    <submittedName>
        <fullName evidence="4">Uncharacterized protein</fullName>
    </submittedName>
</protein>
<dbReference type="Proteomes" id="UP001472677">
    <property type="component" value="Unassembled WGS sequence"/>
</dbReference>
<dbReference type="CDD" id="cd03784">
    <property type="entry name" value="GT1_Gtf-like"/>
    <property type="match status" value="1"/>
</dbReference>
<dbReference type="Gene3D" id="3.40.50.2000">
    <property type="entry name" value="Glycogen Phosphorylase B"/>
    <property type="match status" value="4"/>
</dbReference>
<sequence length="292" mass="32802">MGHITIPRFVASRQYMDQLEHVDRHMINKYADQNRPVSCLINNPFIAWASDVAESLGIPSAMLWVTAILGQFKKLDKPFCVLMDTFEELEPDIVEYMSKFCPIKIVGPLFKYPQVSNDMEQVDEIAHALLATGVTFLWMMRPPRQGLGRELHSLPQGFLEKVGDNGKIVRWSPQDKVLTHPSVSCFVSHRGWNSTMEALACGVPIVAFPQWCDQVTNAVYLVDVFKTEVRMCRGQAENRIVPREEVVKCFLEATTGPKASELKSNALNWKAVADEAPADGSSSSRNIQAFTN</sequence>
<comment type="caution">
    <text evidence="4">The sequence shown here is derived from an EMBL/GenBank/DDBJ whole genome shotgun (WGS) entry which is preliminary data.</text>
</comment>
<name>A0ABR2CH49_9ROSI</name>
<dbReference type="EMBL" id="JBBPBM010000052">
    <property type="protein sequence ID" value="KAK8518858.1"/>
    <property type="molecule type" value="Genomic_DNA"/>
</dbReference>